<keyword evidence="9" id="KW-0472">Membrane</keyword>
<proteinExistence type="inferred from homology"/>
<keyword evidence="4" id="KW-0813">Transport</keyword>
<evidence type="ECO:0000313" key="11">
    <source>
        <dbReference type="EMBL" id="MBO1107864.1"/>
    </source>
</evidence>
<evidence type="ECO:0000256" key="6">
    <source>
        <dbReference type="ARBA" id="ARBA00022519"/>
    </source>
</evidence>
<dbReference type="GO" id="GO:0005886">
    <property type="term" value="C:plasma membrane"/>
    <property type="evidence" value="ECO:0007669"/>
    <property type="project" value="UniProtKB-SubCell"/>
</dbReference>
<sequence length="104" mass="11009">MVHIGFVLAAALLDVAANMALNKSRGFKRKRWGVLSLVLVMSAFTLLTEAVRGMDLAVAYASWGAIGILGTAIGSWLIFKEKLKPIGWAGIAVIASAVVIMHTA</sequence>
<dbReference type="InterPro" id="IPR000390">
    <property type="entry name" value="Small_drug/metabolite_transptr"/>
</dbReference>
<comment type="caution">
    <text evidence="11">The sequence shown here is derived from an EMBL/GenBank/DDBJ whole genome shotgun (WGS) entry which is preliminary data.</text>
</comment>
<organism evidence="11 12">
    <name type="scientific">Plesiomonas shigelloides</name>
    <name type="common">Aeromonas shigelloides</name>
    <dbReference type="NCBI Taxonomy" id="703"/>
    <lineage>
        <taxon>Bacteria</taxon>
        <taxon>Pseudomonadati</taxon>
        <taxon>Pseudomonadota</taxon>
        <taxon>Gammaproteobacteria</taxon>
        <taxon>Enterobacterales</taxon>
        <taxon>Enterobacteriaceae</taxon>
        <taxon>Plesiomonas</taxon>
    </lineage>
</organism>
<evidence type="ECO:0000256" key="3">
    <source>
        <dbReference type="ARBA" id="ARBA00021114"/>
    </source>
</evidence>
<dbReference type="GO" id="GO:0015297">
    <property type="term" value="F:antiporter activity"/>
    <property type="evidence" value="ECO:0007669"/>
    <property type="project" value="TreeGrafter"/>
</dbReference>
<dbReference type="GO" id="GO:0015199">
    <property type="term" value="F:amino-acid betaine transmembrane transporter activity"/>
    <property type="evidence" value="ECO:0007669"/>
    <property type="project" value="TreeGrafter"/>
</dbReference>
<evidence type="ECO:0000256" key="10">
    <source>
        <dbReference type="RuleBase" id="RU003942"/>
    </source>
</evidence>
<protein>
    <recommendedName>
        <fullName evidence="3">Spermidine export protein MdtI</fullName>
    </recommendedName>
</protein>
<evidence type="ECO:0000256" key="9">
    <source>
        <dbReference type="ARBA" id="ARBA00023136"/>
    </source>
</evidence>
<evidence type="ECO:0000256" key="7">
    <source>
        <dbReference type="ARBA" id="ARBA00022692"/>
    </source>
</evidence>
<comment type="subcellular location">
    <subcellularLocation>
        <location evidence="1">Cell inner membrane</location>
        <topology evidence="1">Multi-pass membrane protein</topology>
    </subcellularLocation>
    <subcellularLocation>
        <location evidence="10">Cell membrane</location>
        <topology evidence="10">Multi-pass membrane protein</topology>
    </subcellularLocation>
</comment>
<evidence type="ECO:0000256" key="2">
    <source>
        <dbReference type="ARBA" id="ARBA00011359"/>
    </source>
</evidence>
<keyword evidence="8" id="KW-1133">Transmembrane helix</keyword>
<dbReference type="Pfam" id="PF00893">
    <property type="entry name" value="Multi_Drug_Res"/>
    <property type="match status" value="1"/>
</dbReference>
<dbReference type="AlphaFoldDB" id="A0A1A9B0L7"/>
<evidence type="ECO:0000256" key="1">
    <source>
        <dbReference type="ARBA" id="ARBA00004429"/>
    </source>
</evidence>
<gene>
    <name evidence="11" type="ORF">J2R62_06450</name>
</gene>
<accession>A0A1A9B0L7</accession>
<dbReference type="GeneID" id="69704425"/>
<dbReference type="EMBL" id="JAFNAA010000005">
    <property type="protein sequence ID" value="MBO1107864.1"/>
    <property type="molecule type" value="Genomic_DNA"/>
</dbReference>
<dbReference type="SUPFAM" id="SSF103481">
    <property type="entry name" value="Multidrug resistance efflux transporter EmrE"/>
    <property type="match status" value="1"/>
</dbReference>
<reference evidence="11" key="1">
    <citation type="submission" date="2021-03" db="EMBL/GenBank/DDBJ databases">
        <title>Plesiomonas shigelloides zfcc0051, isolated from zebrafish feces.</title>
        <authorList>
            <person name="Vanderhoek Z."/>
            <person name="Gaulke C."/>
        </authorList>
    </citation>
    <scope>NUCLEOTIDE SEQUENCE</scope>
    <source>
        <strain evidence="11">Zfcc0051</strain>
    </source>
</reference>
<dbReference type="RefSeq" id="WP_010864690.1">
    <property type="nucleotide sequence ID" value="NZ_CP027852.1"/>
</dbReference>
<dbReference type="Gene3D" id="1.10.3730.20">
    <property type="match status" value="1"/>
</dbReference>
<keyword evidence="5" id="KW-1003">Cell membrane</keyword>
<dbReference type="InterPro" id="IPR045324">
    <property type="entry name" value="Small_multidrug_res"/>
</dbReference>
<evidence type="ECO:0000256" key="8">
    <source>
        <dbReference type="ARBA" id="ARBA00022989"/>
    </source>
</evidence>
<dbReference type="PANTHER" id="PTHR30561">
    <property type="entry name" value="SMR FAMILY PROTON-DEPENDENT DRUG EFFLUX TRANSPORTER SUGE"/>
    <property type="match status" value="1"/>
</dbReference>
<comment type="similarity">
    <text evidence="10">Belongs to the drug/metabolite transporter (DMT) superfamily. Small multidrug resistance (SMR) (TC 2.A.7.1) family.</text>
</comment>
<dbReference type="GO" id="GO:1903711">
    <property type="term" value="P:spermidine transmembrane transport"/>
    <property type="evidence" value="ECO:0007669"/>
    <property type="project" value="TreeGrafter"/>
</dbReference>
<evidence type="ECO:0000313" key="12">
    <source>
        <dbReference type="Proteomes" id="UP000664658"/>
    </source>
</evidence>
<dbReference type="GO" id="GO:0031460">
    <property type="term" value="P:glycine betaine transport"/>
    <property type="evidence" value="ECO:0007669"/>
    <property type="project" value="TreeGrafter"/>
</dbReference>
<dbReference type="PANTHER" id="PTHR30561:SF6">
    <property type="entry name" value="SPERMIDINE EXPORT PROTEIN MDTI"/>
    <property type="match status" value="1"/>
</dbReference>
<evidence type="ECO:0000256" key="4">
    <source>
        <dbReference type="ARBA" id="ARBA00022448"/>
    </source>
</evidence>
<keyword evidence="7 10" id="KW-0812">Transmembrane</keyword>
<dbReference type="GO" id="GO:0015220">
    <property type="term" value="F:choline transmembrane transporter activity"/>
    <property type="evidence" value="ECO:0007669"/>
    <property type="project" value="TreeGrafter"/>
</dbReference>
<keyword evidence="6" id="KW-0997">Cell inner membrane</keyword>
<comment type="subunit">
    <text evidence="2">Forms a complex with MdtJ.</text>
</comment>
<evidence type="ECO:0000256" key="5">
    <source>
        <dbReference type="ARBA" id="ARBA00022475"/>
    </source>
</evidence>
<dbReference type="InterPro" id="IPR037185">
    <property type="entry name" value="EmrE-like"/>
</dbReference>
<name>A0A1A9B0L7_PLESH</name>
<dbReference type="KEGG" id="pshi:SAMEA2665130_2657"/>
<dbReference type="Proteomes" id="UP000664658">
    <property type="component" value="Unassembled WGS sequence"/>
</dbReference>